<dbReference type="Proteomes" id="UP001176961">
    <property type="component" value="Unassembled WGS sequence"/>
</dbReference>
<evidence type="ECO:0000256" key="6">
    <source>
        <dbReference type="SAM" id="SignalP"/>
    </source>
</evidence>
<keyword evidence="3" id="KW-1015">Disulfide bond</keyword>
<dbReference type="PROSITE" id="PS01187">
    <property type="entry name" value="EGF_CA"/>
    <property type="match status" value="1"/>
</dbReference>
<evidence type="ECO:0000256" key="4">
    <source>
        <dbReference type="ARBA" id="ARBA00023180"/>
    </source>
</evidence>
<dbReference type="PROSITE" id="PS50026">
    <property type="entry name" value="EGF_3"/>
    <property type="match status" value="2"/>
</dbReference>
<evidence type="ECO:0000256" key="1">
    <source>
        <dbReference type="ARBA" id="ARBA00022536"/>
    </source>
</evidence>
<organism evidence="9 10">
    <name type="scientific">Cylicocyclus nassatus</name>
    <name type="common">Nematode worm</name>
    <dbReference type="NCBI Taxonomy" id="53992"/>
    <lineage>
        <taxon>Eukaryota</taxon>
        <taxon>Metazoa</taxon>
        <taxon>Ecdysozoa</taxon>
        <taxon>Nematoda</taxon>
        <taxon>Chromadorea</taxon>
        <taxon>Rhabditida</taxon>
        <taxon>Rhabditina</taxon>
        <taxon>Rhabditomorpha</taxon>
        <taxon>Strongyloidea</taxon>
        <taxon>Strongylidae</taxon>
        <taxon>Cylicocyclus</taxon>
    </lineage>
</organism>
<dbReference type="PROSITE" id="PS01186">
    <property type="entry name" value="EGF_2"/>
    <property type="match status" value="1"/>
</dbReference>
<dbReference type="AlphaFoldDB" id="A0AA36HFN9"/>
<feature type="chain" id="PRO_5041335084" evidence="6">
    <location>
        <begin position="16"/>
        <end position="347"/>
    </location>
</feature>
<evidence type="ECO:0000313" key="10">
    <source>
        <dbReference type="Proteomes" id="UP001176961"/>
    </source>
</evidence>
<dbReference type="PANTHER" id="PTHR24042">
    <property type="entry name" value="NEL HOMOLOG"/>
    <property type="match status" value="1"/>
</dbReference>
<dbReference type="Pfam" id="PF12947">
    <property type="entry name" value="EGF_3"/>
    <property type="match status" value="1"/>
</dbReference>
<dbReference type="InterPro" id="IPR024731">
    <property type="entry name" value="NELL2-like_EGF"/>
</dbReference>
<dbReference type="CDD" id="cd00054">
    <property type="entry name" value="EGF_CA"/>
    <property type="match status" value="2"/>
</dbReference>
<dbReference type="Pfam" id="PF00093">
    <property type="entry name" value="VWC"/>
    <property type="match status" value="1"/>
</dbReference>
<feature type="domain" description="EGF-like" evidence="7">
    <location>
        <begin position="256"/>
        <end position="294"/>
    </location>
</feature>
<name>A0AA36HFN9_CYLNA</name>
<dbReference type="GO" id="GO:0008201">
    <property type="term" value="F:heparin binding"/>
    <property type="evidence" value="ECO:0007669"/>
    <property type="project" value="TreeGrafter"/>
</dbReference>
<dbReference type="InterPro" id="IPR001881">
    <property type="entry name" value="EGF-like_Ca-bd_dom"/>
</dbReference>
<proteinExistence type="predicted"/>
<dbReference type="Gene3D" id="6.20.200.20">
    <property type="match status" value="1"/>
</dbReference>
<dbReference type="InterPro" id="IPR051586">
    <property type="entry name" value="PKC-binding_NELL"/>
</dbReference>
<evidence type="ECO:0000256" key="3">
    <source>
        <dbReference type="ARBA" id="ARBA00023157"/>
    </source>
</evidence>
<dbReference type="PROSITE" id="PS50184">
    <property type="entry name" value="VWFC_2"/>
    <property type="match status" value="1"/>
</dbReference>
<dbReference type="Gene3D" id="2.10.25.10">
    <property type="entry name" value="Laminin"/>
    <property type="match status" value="2"/>
</dbReference>
<protein>
    <submittedName>
        <fullName evidence="9">Uncharacterized protein</fullName>
    </submittedName>
</protein>
<evidence type="ECO:0000259" key="7">
    <source>
        <dbReference type="PROSITE" id="PS50026"/>
    </source>
</evidence>
<dbReference type="SUPFAM" id="SSF57603">
    <property type="entry name" value="FnI-like domain"/>
    <property type="match status" value="1"/>
</dbReference>
<gene>
    <name evidence="9" type="ORF">CYNAS_LOCUS21192</name>
</gene>
<dbReference type="GO" id="GO:0005509">
    <property type="term" value="F:calcium ion binding"/>
    <property type="evidence" value="ECO:0007669"/>
    <property type="project" value="InterPro"/>
</dbReference>
<dbReference type="SUPFAM" id="SSF57196">
    <property type="entry name" value="EGF/Laminin"/>
    <property type="match status" value="2"/>
</dbReference>
<keyword evidence="1 5" id="KW-0245">EGF-like domain</keyword>
<dbReference type="GO" id="GO:0005615">
    <property type="term" value="C:extracellular space"/>
    <property type="evidence" value="ECO:0007669"/>
    <property type="project" value="TreeGrafter"/>
</dbReference>
<evidence type="ECO:0000256" key="2">
    <source>
        <dbReference type="ARBA" id="ARBA00022729"/>
    </source>
</evidence>
<dbReference type="InterPro" id="IPR000742">
    <property type="entry name" value="EGF"/>
</dbReference>
<feature type="domain" description="EGF-like" evidence="7">
    <location>
        <begin position="295"/>
        <end position="342"/>
    </location>
</feature>
<dbReference type="InterPro" id="IPR001007">
    <property type="entry name" value="VWF_dom"/>
</dbReference>
<evidence type="ECO:0000313" key="9">
    <source>
        <dbReference type="EMBL" id="CAJ0609209.1"/>
    </source>
</evidence>
<keyword evidence="10" id="KW-1185">Reference proteome</keyword>
<dbReference type="PROSITE" id="PS00010">
    <property type="entry name" value="ASX_HYDROXYL"/>
    <property type="match status" value="1"/>
</dbReference>
<evidence type="ECO:0000256" key="5">
    <source>
        <dbReference type="PROSITE-ProRule" id="PRU00076"/>
    </source>
</evidence>
<keyword evidence="4" id="KW-0325">Glycoprotein</keyword>
<reference evidence="9" key="1">
    <citation type="submission" date="2023-07" db="EMBL/GenBank/DDBJ databases">
        <authorList>
            <consortium name="CYATHOMIX"/>
        </authorList>
    </citation>
    <scope>NUCLEOTIDE SEQUENCE</scope>
    <source>
        <strain evidence="9">N/A</strain>
    </source>
</reference>
<dbReference type="SMART" id="SM00181">
    <property type="entry name" value="EGF"/>
    <property type="match status" value="2"/>
</dbReference>
<dbReference type="InterPro" id="IPR000152">
    <property type="entry name" value="EGF-type_Asp/Asn_hydroxyl_site"/>
</dbReference>
<dbReference type="SMART" id="SM00179">
    <property type="entry name" value="EGF_CA"/>
    <property type="match status" value="2"/>
</dbReference>
<evidence type="ECO:0000259" key="8">
    <source>
        <dbReference type="PROSITE" id="PS50184"/>
    </source>
</evidence>
<comment type="caution">
    <text evidence="5">Lacks conserved residue(s) required for the propagation of feature annotation.</text>
</comment>
<accession>A0AA36HFN9</accession>
<dbReference type="InterPro" id="IPR018097">
    <property type="entry name" value="EGF_Ca-bd_CS"/>
</dbReference>
<comment type="caution">
    <text evidence="9">The sequence shown here is derived from an EMBL/GenBank/DDBJ whole genome shotgun (WGS) entry which is preliminary data.</text>
</comment>
<keyword evidence="2 6" id="KW-0732">Signal</keyword>
<feature type="domain" description="VWFC" evidence="8">
    <location>
        <begin position="193"/>
        <end position="255"/>
    </location>
</feature>
<dbReference type="EMBL" id="CATQJL010000326">
    <property type="protein sequence ID" value="CAJ0609209.1"/>
    <property type="molecule type" value="Genomic_DNA"/>
</dbReference>
<dbReference type="PANTHER" id="PTHR24042:SF5">
    <property type="entry name" value="EGF-LIKE CALCIUM-BINDING DOMAIN-CONTAINING PROTEIN"/>
    <property type="match status" value="1"/>
</dbReference>
<sequence>MYILLIFYSIHSITASSTTKLTSTQAQHTWDLFKLHNVHILFETAFPRPGFIFRTISDEGKHLVDLLLLPSNRISLTLPLKSGWTRRYTIPLPQDQDKLSLLVTLEKKHVSVVVNCLLSMTEAIEDVGFPGISPTMLVTNRHDTLRIDSGNPTRDICPELHSSLGNVEIENSEGLREDAGTRNVSTGSRRAYKSCLYNGRRRGHTEAFWPEQCVRCYCDDGTTTCQYQNPVTCPKLTCSAEHRITPENGCCPVCVGADFCAEAPCHRDAECVNQANGAQCKCKEGFYGDGYTCYDIDECSFDNSAREQLGGCSTGSICINEPGSFRCECLPNHQKIDSRNCVELLRV</sequence>
<feature type="signal peptide" evidence="6">
    <location>
        <begin position="1"/>
        <end position="15"/>
    </location>
</feature>